<name>A0A4T0UP37_9NEIS</name>
<keyword evidence="2" id="KW-1185">Reference proteome</keyword>
<dbReference type="RefSeq" id="WP_136554539.1">
    <property type="nucleotide sequence ID" value="NZ_STGJ01000014.1"/>
</dbReference>
<dbReference type="EMBL" id="STGJ01000014">
    <property type="protein sequence ID" value="TIC80291.1"/>
    <property type="molecule type" value="Genomic_DNA"/>
</dbReference>
<dbReference type="AlphaFoldDB" id="A0A4T0UP37"/>
<reference evidence="1 2" key="1">
    <citation type="submission" date="2019-04" db="EMBL/GenBank/DDBJ databases">
        <title>Crenobacter sp. nov.</title>
        <authorList>
            <person name="Shi S."/>
        </authorList>
    </citation>
    <scope>NUCLEOTIDE SEQUENCE [LARGE SCALE GENOMIC DNA]</scope>
    <source>
        <strain evidence="1 2">GY 70310</strain>
    </source>
</reference>
<protein>
    <submittedName>
        <fullName evidence="1">Uncharacterized protein</fullName>
    </submittedName>
</protein>
<organism evidence="1 2">
    <name type="scientific">Crenobacter intestini</name>
    <dbReference type="NCBI Taxonomy" id="2563443"/>
    <lineage>
        <taxon>Bacteria</taxon>
        <taxon>Pseudomonadati</taxon>
        <taxon>Pseudomonadota</taxon>
        <taxon>Betaproteobacteria</taxon>
        <taxon>Neisseriales</taxon>
        <taxon>Neisseriaceae</taxon>
        <taxon>Crenobacter</taxon>
    </lineage>
</organism>
<gene>
    <name evidence="1" type="ORF">E5K04_12350</name>
</gene>
<dbReference type="OrthoDB" id="1438245at2"/>
<sequence>MTAQFPEKLRYKGKQLKLFSTPLSDFFHPDDGLPRFGLGNCSALWRNYVGHWAIIGDRLYLTQLDGTLEDGNPATLATFFPDFPKRVFAHWYSGTLCIPQGKPIEYIRAGFGGLYEQELLTEIERGVVTGTRIQHNETAGLLGQQTDAPPAAGLSRWWRRQS</sequence>
<accession>A0A4T0UP37</accession>
<evidence type="ECO:0000313" key="2">
    <source>
        <dbReference type="Proteomes" id="UP000308891"/>
    </source>
</evidence>
<dbReference type="Proteomes" id="UP000308891">
    <property type="component" value="Unassembled WGS sequence"/>
</dbReference>
<proteinExistence type="predicted"/>
<comment type="caution">
    <text evidence="1">The sequence shown here is derived from an EMBL/GenBank/DDBJ whole genome shotgun (WGS) entry which is preliminary data.</text>
</comment>
<evidence type="ECO:0000313" key="1">
    <source>
        <dbReference type="EMBL" id="TIC80291.1"/>
    </source>
</evidence>